<feature type="compositionally biased region" description="Low complexity" evidence="3">
    <location>
        <begin position="27"/>
        <end position="53"/>
    </location>
</feature>
<evidence type="ECO:0000256" key="1">
    <source>
        <dbReference type="ARBA" id="ARBA00005964"/>
    </source>
</evidence>
<sequence length="932" mass="99319">MWVKLKFPPAPKIVMTPPTQVRESPARVGRGSGTSQSRSISSDSSSSRDVTIGRARERFAPPMPSRPKEDPAAAAGAGSGSGLRHEQLDGADAVLQDASIDGGGGGKRKRRPRWRDFSKKPKILVRMLALIVIVAIVAVAATLHFVLKSRTDEKVLVDLGYATYQGQRIEDDGVDTFFGMRYAAPPTGDMRWRAPLHPLRENETVNANEFGPVCWGTGIPTGSDAQNTYSEDCLFVNVWTPSKATQSSNLAVWVFIQGGGYTQNSNANWDGTAVIKNSGYGLVFVNFNYRVGMWGFLASADVKADGDLNVGLLDQRRLLEWVQTHIAKFGGDPSRVTISGISAGAGSVALHLISHGGQDDGLYSAAISESLFFPRQPLVSEVEWQFSRLVSAVGCNSTEEAVKEQSQAQMGFVGVGKNVEEESNGDKRIKHVEGPPGGENILLKGDSSKSKKRRATATAMQCLRETDFEILQDVGNAASPFPGRNSSPLFYWTPAVDGDLIPDLPYTLFQQGKLVRVPSLFGWCTNEGSFFASNAQTADQMVSFLSDNYPGISTANESSLLELYPQLPAVPNHQAWFPSTSQAYGESTFICPSANVLSAIASAYSSNSSASSSSANDTASPSSPQVCGYQFDVHDSIFENMGLGVPHVSEAGAVYGLDSVKGAPVAPSLRAGGANEGLVPVIMGYFVSFVVSSGDPNVLRLDGSPIWQAWEEGGRGADLEARSGSDASVSSLSLNSRQGEGMGKAAGAGELKGGVNDGGRQRWEVWKANDGGGIGESGPVIRHRRGIKSFPEGGGVIVGGGGNHMVFSGQGAKMRLFSEDEAMEFFVIVRLASASSISGDKQVSEEHVAECSPTRSPSFPPPSASPTLGVAELTIGKPEGSRWGRREDLFFVKFVVAFTAVFAAILGAIRVVVDRAGGWQRREKDALLYSSD</sequence>
<dbReference type="InterPro" id="IPR019819">
    <property type="entry name" value="Carboxylesterase_B_CS"/>
</dbReference>
<evidence type="ECO:0000256" key="2">
    <source>
        <dbReference type="ARBA" id="ARBA00022801"/>
    </source>
</evidence>
<feature type="compositionally biased region" description="Basic and acidic residues" evidence="3">
    <location>
        <begin position="423"/>
        <end position="433"/>
    </location>
</feature>
<evidence type="ECO:0000259" key="5">
    <source>
        <dbReference type="Pfam" id="PF00135"/>
    </source>
</evidence>
<evidence type="ECO:0000313" key="6">
    <source>
        <dbReference type="EMBL" id="KAJ2895753.1"/>
    </source>
</evidence>
<dbReference type="AlphaFoldDB" id="A0AAD5RP71"/>
<comment type="caution">
    <text evidence="6">The sequence shown here is derived from an EMBL/GenBank/DDBJ whole genome shotgun (WGS) entry which is preliminary data.</text>
</comment>
<feature type="region of interest" description="Disordered" evidence="3">
    <location>
        <begin position="717"/>
        <end position="754"/>
    </location>
</feature>
<protein>
    <submittedName>
        <fullName evidence="6">Alpha/beta-hydrolase</fullName>
    </submittedName>
</protein>
<reference evidence="6" key="1">
    <citation type="submission" date="2022-07" db="EMBL/GenBank/DDBJ databases">
        <title>Draft genome sequence of Zalerion maritima ATCC 34329, a (micro)plastics degrading marine fungus.</title>
        <authorList>
            <person name="Paco A."/>
            <person name="Goncalves M.F.M."/>
            <person name="Rocha-Santos T.A.P."/>
            <person name="Alves A."/>
        </authorList>
    </citation>
    <scope>NUCLEOTIDE SEQUENCE</scope>
    <source>
        <strain evidence="6">ATCC 34329</strain>
    </source>
</reference>
<dbReference type="Pfam" id="PF00135">
    <property type="entry name" value="COesterase"/>
    <property type="match status" value="2"/>
</dbReference>
<feature type="domain" description="Carboxylesterase type B" evidence="5">
    <location>
        <begin position="454"/>
        <end position="710"/>
    </location>
</feature>
<dbReference type="Proteomes" id="UP001201980">
    <property type="component" value="Unassembled WGS sequence"/>
</dbReference>
<keyword evidence="4" id="KW-1133">Transmembrane helix</keyword>
<feature type="region of interest" description="Disordered" evidence="3">
    <location>
        <begin position="1"/>
        <end position="85"/>
    </location>
</feature>
<keyword evidence="2" id="KW-0378">Hydrolase</keyword>
<feature type="domain" description="Carboxylesterase type B" evidence="5">
    <location>
        <begin position="158"/>
        <end position="401"/>
    </location>
</feature>
<dbReference type="InterPro" id="IPR029058">
    <property type="entry name" value="AB_hydrolase_fold"/>
</dbReference>
<evidence type="ECO:0000256" key="4">
    <source>
        <dbReference type="SAM" id="Phobius"/>
    </source>
</evidence>
<name>A0AAD5RP71_9PEZI</name>
<keyword evidence="4" id="KW-0472">Membrane</keyword>
<dbReference type="PANTHER" id="PTHR43918:SF4">
    <property type="entry name" value="CARBOXYLIC ESTER HYDROLASE"/>
    <property type="match status" value="1"/>
</dbReference>
<feature type="transmembrane region" description="Helical" evidence="4">
    <location>
        <begin position="123"/>
        <end position="147"/>
    </location>
</feature>
<keyword evidence="4" id="KW-0812">Transmembrane</keyword>
<dbReference type="InterPro" id="IPR050654">
    <property type="entry name" value="AChE-related_enzymes"/>
</dbReference>
<dbReference type="PANTHER" id="PTHR43918">
    <property type="entry name" value="ACETYLCHOLINESTERASE"/>
    <property type="match status" value="1"/>
</dbReference>
<dbReference type="PROSITE" id="PS00122">
    <property type="entry name" value="CARBOXYLESTERASE_B_1"/>
    <property type="match status" value="1"/>
</dbReference>
<evidence type="ECO:0000256" key="3">
    <source>
        <dbReference type="SAM" id="MobiDB-lite"/>
    </source>
</evidence>
<proteinExistence type="inferred from homology"/>
<feature type="region of interest" description="Disordered" evidence="3">
    <location>
        <begin position="423"/>
        <end position="448"/>
    </location>
</feature>
<dbReference type="GO" id="GO:0052689">
    <property type="term" value="F:carboxylic ester hydrolase activity"/>
    <property type="evidence" value="ECO:0007669"/>
    <property type="project" value="TreeGrafter"/>
</dbReference>
<feature type="compositionally biased region" description="Low complexity" evidence="3">
    <location>
        <begin position="724"/>
        <end position="736"/>
    </location>
</feature>
<dbReference type="InterPro" id="IPR019826">
    <property type="entry name" value="Carboxylesterase_B_AS"/>
</dbReference>
<accession>A0AAD5RP71</accession>
<dbReference type="EMBL" id="JAKWBI020000378">
    <property type="protein sequence ID" value="KAJ2895753.1"/>
    <property type="molecule type" value="Genomic_DNA"/>
</dbReference>
<evidence type="ECO:0000313" key="7">
    <source>
        <dbReference type="Proteomes" id="UP001201980"/>
    </source>
</evidence>
<dbReference type="InterPro" id="IPR002018">
    <property type="entry name" value="CarbesteraseB"/>
</dbReference>
<dbReference type="PROSITE" id="PS00941">
    <property type="entry name" value="CARBOXYLESTERASE_B_2"/>
    <property type="match status" value="1"/>
</dbReference>
<gene>
    <name evidence="6" type="ORF">MKZ38_006193</name>
</gene>
<feature type="transmembrane region" description="Helical" evidence="4">
    <location>
        <begin position="890"/>
        <end position="913"/>
    </location>
</feature>
<feature type="compositionally biased region" description="Gly residues" evidence="3">
    <location>
        <begin position="740"/>
        <end position="754"/>
    </location>
</feature>
<organism evidence="6 7">
    <name type="scientific">Zalerion maritima</name>
    <dbReference type="NCBI Taxonomy" id="339359"/>
    <lineage>
        <taxon>Eukaryota</taxon>
        <taxon>Fungi</taxon>
        <taxon>Dikarya</taxon>
        <taxon>Ascomycota</taxon>
        <taxon>Pezizomycotina</taxon>
        <taxon>Sordariomycetes</taxon>
        <taxon>Lulworthiomycetidae</taxon>
        <taxon>Lulworthiales</taxon>
        <taxon>Lulworthiaceae</taxon>
        <taxon>Zalerion</taxon>
    </lineage>
</organism>
<comment type="similarity">
    <text evidence="1">Belongs to the type-B carboxylesterase/lipase family.</text>
</comment>
<dbReference type="SUPFAM" id="SSF53474">
    <property type="entry name" value="alpha/beta-Hydrolases"/>
    <property type="match status" value="1"/>
</dbReference>
<dbReference type="Gene3D" id="3.40.50.1820">
    <property type="entry name" value="alpha/beta hydrolase"/>
    <property type="match status" value="1"/>
</dbReference>
<keyword evidence="7" id="KW-1185">Reference proteome</keyword>